<protein>
    <submittedName>
        <fullName evidence="2">Uncharacterized protein</fullName>
    </submittedName>
</protein>
<reference evidence="2 3" key="1">
    <citation type="submission" date="2015-07" db="EMBL/GenBank/DDBJ databases">
        <title>Comparative genomics of the Sigatoka disease complex on banana suggests a link between parallel evolutionary changes in Pseudocercospora fijiensis and Pseudocercospora eumusae and increased virulence on the banana host.</title>
        <authorList>
            <person name="Chang T.-C."/>
            <person name="Salvucci A."/>
            <person name="Crous P.W."/>
            <person name="Stergiopoulos I."/>
        </authorList>
    </citation>
    <scope>NUCLEOTIDE SEQUENCE [LARGE SCALE GENOMIC DNA]</scope>
    <source>
        <strain evidence="2 3">CBS 114824</strain>
    </source>
</reference>
<feature type="region of interest" description="Disordered" evidence="1">
    <location>
        <begin position="317"/>
        <end position="341"/>
    </location>
</feature>
<dbReference type="Proteomes" id="UP000070133">
    <property type="component" value="Unassembled WGS sequence"/>
</dbReference>
<name>A0A139H677_9PEZI</name>
<organism evidence="2 3">
    <name type="scientific">Pseudocercospora eumusae</name>
    <dbReference type="NCBI Taxonomy" id="321146"/>
    <lineage>
        <taxon>Eukaryota</taxon>
        <taxon>Fungi</taxon>
        <taxon>Dikarya</taxon>
        <taxon>Ascomycota</taxon>
        <taxon>Pezizomycotina</taxon>
        <taxon>Dothideomycetes</taxon>
        <taxon>Dothideomycetidae</taxon>
        <taxon>Mycosphaerellales</taxon>
        <taxon>Mycosphaerellaceae</taxon>
        <taxon>Pseudocercospora</taxon>
    </lineage>
</organism>
<dbReference type="AlphaFoldDB" id="A0A139H677"/>
<evidence type="ECO:0000313" key="2">
    <source>
        <dbReference type="EMBL" id="KXS97966.1"/>
    </source>
</evidence>
<dbReference type="OrthoDB" id="2394218at2759"/>
<gene>
    <name evidence="2" type="ORF">AC578_3114</name>
</gene>
<evidence type="ECO:0000256" key="1">
    <source>
        <dbReference type="SAM" id="MobiDB-lite"/>
    </source>
</evidence>
<feature type="compositionally biased region" description="Acidic residues" evidence="1">
    <location>
        <begin position="325"/>
        <end position="341"/>
    </location>
</feature>
<keyword evidence="3" id="KW-1185">Reference proteome</keyword>
<sequence>MADPTNFCLVFGVDLGTSSTKLAYSIQRGVEQTDSQKKVLPSPCEALQGARFTYARLRHLTCAAINPRTARTQGTFIPSLSRSSTSALGAPVGSTPFLDKAILAKLPTIPKKGDYILVADLGCGTGDFVLYEMKDDLGLGTPLDAVGKANGALCGSHWVNEAVYERLSIREDGSKYDENLRGQMSLEAFRWHLLRAIEGGKTDKKGVARVTPICVYQDNDECLRLFDGNLKREVVEAAHVNPIKAIEAAVDSLIAGKPSPKLILIAGGFSKSEFGRKAMFERYNKDETDMTINWRIKAGTDEWDVRGEIWNGSFSEFSREHGDSDGDVVIDDADDEDYKPE</sequence>
<dbReference type="InterPro" id="IPR043129">
    <property type="entry name" value="ATPase_NBD"/>
</dbReference>
<comment type="caution">
    <text evidence="2">The sequence shown here is derived from an EMBL/GenBank/DDBJ whole genome shotgun (WGS) entry which is preliminary data.</text>
</comment>
<dbReference type="STRING" id="321146.A0A139H677"/>
<evidence type="ECO:0000313" key="3">
    <source>
        <dbReference type="Proteomes" id="UP000070133"/>
    </source>
</evidence>
<dbReference type="EMBL" id="LFZN01000127">
    <property type="protein sequence ID" value="KXS97966.1"/>
    <property type="molecule type" value="Genomic_DNA"/>
</dbReference>
<accession>A0A139H677</accession>
<dbReference type="SUPFAM" id="SSF53067">
    <property type="entry name" value="Actin-like ATPase domain"/>
    <property type="match status" value="1"/>
</dbReference>
<proteinExistence type="predicted"/>